<evidence type="ECO:0000313" key="1">
    <source>
        <dbReference type="EMBL" id="MDC2745370.1"/>
    </source>
</evidence>
<protein>
    <submittedName>
        <fullName evidence="1">Uncharacterized protein</fullName>
    </submittedName>
</protein>
<gene>
    <name evidence="1" type="ORF">PO382_24560</name>
</gene>
<reference evidence="1" key="1">
    <citation type="submission" date="2022-10" db="EMBL/GenBank/DDBJ databases">
        <title>Human gut microbiome strain richness.</title>
        <authorList>
            <person name="Chen-Liaw A."/>
        </authorList>
    </citation>
    <scope>NUCLEOTIDE SEQUENCE</scope>
    <source>
        <strain evidence="1">BSD2780120875st1_E1_BSD2780120875_150330</strain>
    </source>
</reference>
<proteinExistence type="predicted"/>
<comment type="caution">
    <text evidence="1">The sequence shown here is derived from an EMBL/GenBank/DDBJ whole genome shotgun (WGS) entry which is preliminary data.</text>
</comment>
<evidence type="ECO:0000313" key="2">
    <source>
        <dbReference type="Proteomes" id="UP001219389"/>
    </source>
</evidence>
<sequence length="53" mass="6145">MQSELDRISELAKKAAILDGCMYVVYQKEDGTYAFDKVGNEIKGKIIEYRHYL</sequence>
<dbReference type="Proteomes" id="UP001219389">
    <property type="component" value="Unassembled WGS sequence"/>
</dbReference>
<organism evidence="1 2">
    <name type="scientific">Bacteroides ovatus</name>
    <dbReference type="NCBI Taxonomy" id="28116"/>
    <lineage>
        <taxon>Bacteria</taxon>
        <taxon>Pseudomonadati</taxon>
        <taxon>Bacteroidota</taxon>
        <taxon>Bacteroidia</taxon>
        <taxon>Bacteroidales</taxon>
        <taxon>Bacteroidaceae</taxon>
        <taxon>Bacteroides</taxon>
    </lineage>
</organism>
<name>A0AAW6HQN7_BACOV</name>
<dbReference type="RefSeq" id="WP_229109707.1">
    <property type="nucleotide sequence ID" value="NZ_JAHYPW010000008.1"/>
</dbReference>
<dbReference type="EMBL" id="JAQNZF010000054">
    <property type="protein sequence ID" value="MDC2745370.1"/>
    <property type="molecule type" value="Genomic_DNA"/>
</dbReference>
<dbReference type="AlphaFoldDB" id="A0AAW6HQN7"/>
<accession>A0AAW6HQN7</accession>